<evidence type="ECO:0000256" key="7">
    <source>
        <dbReference type="ARBA" id="ARBA00023310"/>
    </source>
</evidence>
<dbReference type="Pfam" id="PF00213">
    <property type="entry name" value="OSCP"/>
    <property type="match status" value="1"/>
</dbReference>
<keyword evidence="3" id="KW-0813">Transport</keyword>
<organism evidence="8">
    <name type="scientific">Gelidium vagum</name>
    <name type="common">Red alga</name>
    <dbReference type="NCBI Taxonomy" id="35171"/>
    <lineage>
        <taxon>Eukaryota</taxon>
        <taxon>Rhodophyta</taxon>
        <taxon>Florideophyceae</taxon>
        <taxon>Rhodymeniophycidae</taxon>
        <taxon>Gelidiales</taxon>
        <taxon>Gelidiaceae</taxon>
        <taxon>Gelidium</taxon>
    </lineage>
</organism>
<dbReference type="HAMAP" id="MF_01416">
    <property type="entry name" value="ATP_synth_delta_bact"/>
    <property type="match status" value="1"/>
</dbReference>
<dbReference type="GO" id="GO:0016020">
    <property type="term" value="C:membrane"/>
    <property type="evidence" value="ECO:0007669"/>
    <property type="project" value="UniProtKB-SubCell"/>
</dbReference>
<protein>
    <submittedName>
        <fullName evidence="8">ATP synthase CF1 delta subunit</fullName>
    </submittedName>
</protein>
<accession>A0A141SDZ1</accession>
<keyword evidence="8" id="KW-0934">Plastid</keyword>
<dbReference type="InterPro" id="IPR026015">
    <property type="entry name" value="ATP_synth_OSCP/delta_N_sf"/>
</dbReference>
<keyword evidence="4" id="KW-0375">Hydrogen ion transport</keyword>
<comment type="subcellular location">
    <subcellularLocation>
        <location evidence="1">Membrane</location>
    </subcellularLocation>
</comment>
<evidence type="ECO:0000256" key="6">
    <source>
        <dbReference type="ARBA" id="ARBA00023136"/>
    </source>
</evidence>
<dbReference type="Gene3D" id="1.10.520.20">
    <property type="entry name" value="N-terminal domain of the delta subunit of the F1F0-ATP synthase"/>
    <property type="match status" value="1"/>
</dbReference>
<dbReference type="EMBL" id="KT266787">
    <property type="protein sequence ID" value="AMK96509.1"/>
    <property type="molecule type" value="Genomic_DNA"/>
</dbReference>
<evidence type="ECO:0000256" key="1">
    <source>
        <dbReference type="ARBA" id="ARBA00004370"/>
    </source>
</evidence>
<dbReference type="NCBIfam" id="TIGR01145">
    <property type="entry name" value="ATP_synt_delta"/>
    <property type="match status" value="1"/>
</dbReference>
<evidence type="ECO:0000256" key="2">
    <source>
        <dbReference type="ARBA" id="ARBA00007046"/>
    </source>
</evidence>
<gene>
    <name evidence="8" type="primary">atpD</name>
    <name evidence="8" type="ORF">Gvag_047</name>
</gene>
<dbReference type="RefSeq" id="YP_009244267.1">
    <property type="nucleotide sequence ID" value="NC_029859.1"/>
</dbReference>
<keyword evidence="7" id="KW-0066">ATP synthesis</keyword>
<name>A0A141SDZ1_GELVA</name>
<dbReference type="PANTHER" id="PTHR11910">
    <property type="entry name" value="ATP SYNTHASE DELTA CHAIN"/>
    <property type="match status" value="1"/>
</dbReference>
<sequence>MTNQSVTYKIAQPYAEALLSAVKDLNIIDQNQAEILYLSNLLSESRELRNFLSNPLIVSSLKKDLLKELLVNNINDSLLKFLLVLVDRRRISLLDVIIEKYLELAYALESTTLVEISTAIVLTESQKNALSEKLKIMTNSKKIKLQFNIDTSLIGGFVAKIGSKIIDTSISGKLRNMAFYLSSV</sequence>
<evidence type="ECO:0000256" key="3">
    <source>
        <dbReference type="ARBA" id="ARBA00022448"/>
    </source>
</evidence>
<evidence type="ECO:0000256" key="5">
    <source>
        <dbReference type="ARBA" id="ARBA00023065"/>
    </source>
</evidence>
<proteinExistence type="inferred from homology"/>
<dbReference type="GeneID" id="27216024"/>
<dbReference type="GO" id="GO:0046933">
    <property type="term" value="F:proton-transporting ATP synthase activity, rotational mechanism"/>
    <property type="evidence" value="ECO:0007669"/>
    <property type="project" value="InterPro"/>
</dbReference>
<geneLocation type="plastid" evidence="8"/>
<reference evidence="8" key="1">
    <citation type="submission" date="2015-07" db="EMBL/GenBank/DDBJ databases">
        <title>Reconstructing the complex evolutionary history of mobile plasmids in red algal genomes.</title>
        <authorList>
            <person name="Lee J."/>
            <person name="Kim K.M."/>
            <person name="Yang E.C."/>
            <person name="Miller K.A."/>
            <person name="Boo S.M."/>
            <person name="Bhattacharya D."/>
            <person name="Yoon H.S."/>
        </authorList>
    </citation>
    <scope>NUCLEOTIDE SEQUENCE</scope>
</reference>
<comment type="similarity">
    <text evidence="2">Belongs to the ATPase delta chain family.</text>
</comment>
<dbReference type="AlphaFoldDB" id="A0A141SDZ1"/>
<keyword evidence="5" id="KW-0406">Ion transport</keyword>
<dbReference type="PRINTS" id="PR00125">
    <property type="entry name" value="ATPASEDELTA"/>
</dbReference>
<keyword evidence="6" id="KW-0472">Membrane</keyword>
<evidence type="ECO:0000256" key="4">
    <source>
        <dbReference type="ARBA" id="ARBA00022781"/>
    </source>
</evidence>
<evidence type="ECO:0000313" key="8">
    <source>
        <dbReference type="EMBL" id="AMK96509.1"/>
    </source>
</evidence>
<dbReference type="InterPro" id="IPR000711">
    <property type="entry name" value="ATPase_OSCP/dsu"/>
</dbReference>
<dbReference type="SUPFAM" id="SSF47928">
    <property type="entry name" value="N-terminal domain of the delta subunit of the F1F0-ATP synthase"/>
    <property type="match status" value="1"/>
</dbReference>